<dbReference type="AlphaFoldDB" id="A0A814GGT4"/>
<name>A0A814GGT4_9BILA</name>
<protein>
    <recommendedName>
        <fullName evidence="4">GH16 domain-containing protein</fullName>
    </recommendedName>
</protein>
<evidence type="ECO:0000313" key="2">
    <source>
        <dbReference type="EMBL" id="CAF0996252.1"/>
    </source>
</evidence>
<feature type="chain" id="PRO_5032827953" description="GH16 domain-containing protein" evidence="1">
    <location>
        <begin position="22"/>
        <end position="225"/>
    </location>
</feature>
<sequence>MRIIYTIITTLCLSMIPLSTAQKTIQWSGYEWFLKEMQGAGPGPNDWESNNVWVDADNKLHLKLHKSPTTGGWTCAELYSKVRFSFGTFRWFVEGAIDKLDTNVVLGLFTYGGIDGTNEIDIEMAKWGRTESEASNLFYTTYPHTLDVAKPVSSGTRISLQVNMDFLNSLHENIFYSYTTPMAFTSAMPHISAPLHMNLWAFQGKPPTDSQEVEIVIHDFKYIQA</sequence>
<dbReference type="CDD" id="cd00413">
    <property type="entry name" value="Glyco_hydrolase_16"/>
    <property type="match status" value="1"/>
</dbReference>
<dbReference type="InterPro" id="IPR013320">
    <property type="entry name" value="ConA-like_dom_sf"/>
</dbReference>
<organism evidence="2 3">
    <name type="scientific">Adineta steineri</name>
    <dbReference type="NCBI Taxonomy" id="433720"/>
    <lineage>
        <taxon>Eukaryota</taxon>
        <taxon>Metazoa</taxon>
        <taxon>Spiralia</taxon>
        <taxon>Gnathifera</taxon>
        <taxon>Rotifera</taxon>
        <taxon>Eurotatoria</taxon>
        <taxon>Bdelloidea</taxon>
        <taxon>Adinetida</taxon>
        <taxon>Adinetidae</taxon>
        <taxon>Adineta</taxon>
    </lineage>
</organism>
<keyword evidence="1" id="KW-0732">Signal</keyword>
<reference evidence="2" key="1">
    <citation type="submission" date="2021-02" db="EMBL/GenBank/DDBJ databases">
        <authorList>
            <person name="Nowell W R."/>
        </authorList>
    </citation>
    <scope>NUCLEOTIDE SEQUENCE</scope>
</reference>
<gene>
    <name evidence="2" type="ORF">BJG266_LOCUS15678</name>
</gene>
<comment type="caution">
    <text evidence="2">The sequence shown here is derived from an EMBL/GenBank/DDBJ whole genome shotgun (WGS) entry which is preliminary data.</text>
</comment>
<evidence type="ECO:0000313" key="3">
    <source>
        <dbReference type="Proteomes" id="UP000663877"/>
    </source>
</evidence>
<dbReference type="EMBL" id="CAJNOI010000070">
    <property type="protein sequence ID" value="CAF0996252.1"/>
    <property type="molecule type" value="Genomic_DNA"/>
</dbReference>
<proteinExistence type="predicted"/>
<accession>A0A814GGT4</accession>
<dbReference type="SUPFAM" id="SSF49899">
    <property type="entry name" value="Concanavalin A-like lectins/glucanases"/>
    <property type="match status" value="1"/>
</dbReference>
<feature type="signal peptide" evidence="1">
    <location>
        <begin position="1"/>
        <end position="21"/>
    </location>
</feature>
<evidence type="ECO:0008006" key="4">
    <source>
        <dbReference type="Google" id="ProtNLM"/>
    </source>
</evidence>
<evidence type="ECO:0000256" key="1">
    <source>
        <dbReference type="SAM" id="SignalP"/>
    </source>
</evidence>
<dbReference type="Proteomes" id="UP000663877">
    <property type="component" value="Unassembled WGS sequence"/>
</dbReference>
<dbReference type="Gene3D" id="2.60.120.200">
    <property type="match status" value="1"/>
</dbReference>